<evidence type="ECO:0000313" key="3">
    <source>
        <dbReference type="Proteomes" id="UP001175227"/>
    </source>
</evidence>
<dbReference type="AlphaFoldDB" id="A0AA39PMW0"/>
<evidence type="ECO:0000313" key="2">
    <source>
        <dbReference type="EMBL" id="KAK0487192.1"/>
    </source>
</evidence>
<dbReference type="Proteomes" id="UP001175227">
    <property type="component" value="Unassembled WGS sequence"/>
</dbReference>
<dbReference type="EMBL" id="JAUEPR010000003">
    <property type="protein sequence ID" value="KAK0487192.1"/>
    <property type="molecule type" value="Genomic_DNA"/>
</dbReference>
<evidence type="ECO:0000256" key="1">
    <source>
        <dbReference type="SAM" id="MobiDB-lite"/>
    </source>
</evidence>
<protein>
    <submittedName>
        <fullName evidence="2">Uncharacterized protein</fullName>
    </submittedName>
</protein>
<proteinExistence type="predicted"/>
<reference evidence="2" key="1">
    <citation type="submission" date="2023-06" db="EMBL/GenBank/DDBJ databases">
        <authorList>
            <consortium name="Lawrence Berkeley National Laboratory"/>
            <person name="Ahrendt S."/>
            <person name="Sahu N."/>
            <person name="Indic B."/>
            <person name="Wong-Bajracharya J."/>
            <person name="Merenyi Z."/>
            <person name="Ke H.-M."/>
            <person name="Monk M."/>
            <person name="Kocsube S."/>
            <person name="Drula E."/>
            <person name="Lipzen A."/>
            <person name="Balint B."/>
            <person name="Henrissat B."/>
            <person name="Andreopoulos B."/>
            <person name="Martin F.M."/>
            <person name="Harder C.B."/>
            <person name="Rigling D."/>
            <person name="Ford K.L."/>
            <person name="Foster G.D."/>
            <person name="Pangilinan J."/>
            <person name="Papanicolaou A."/>
            <person name="Barry K."/>
            <person name="LaButti K."/>
            <person name="Viragh M."/>
            <person name="Koriabine M."/>
            <person name="Yan M."/>
            <person name="Riley R."/>
            <person name="Champramary S."/>
            <person name="Plett K.L."/>
            <person name="Tsai I.J."/>
            <person name="Slot J."/>
            <person name="Sipos G."/>
            <person name="Plett J."/>
            <person name="Nagy L.G."/>
            <person name="Grigoriev I.V."/>
        </authorList>
    </citation>
    <scope>NUCLEOTIDE SEQUENCE</scope>
    <source>
        <strain evidence="2">ICMP 16352</strain>
    </source>
</reference>
<feature type="compositionally biased region" description="Low complexity" evidence="1">
    <location>
        <begin position="131"/>
        <end position="147"/>
    </location>
</feature>
<sequence>MVHLSSGAHATLESSFKKEPVLWDADQCTSYSGRDLVKKVNQIHSAMAFLATISKNLFDIPAKLCLDAWQQWSLTLVTAEHIITQYGERSTLPVCERSPKPSVSSEDRSPSPTPPPKHQKTSTSSSKDVPKTTSKAAAPKTETKPTA</sequence>
<gene>
    <name evidence="2" type="ORF">IW261DRAFT_1414932</name>
</gene>
<keyword evidence="3" id="KW-1185">Reference proteome</keyword>
<name>A0AA39PMW0_9AGAR</name>
<organism evidence="2 3">
    <name type="scientific">Armillaria novae-zelandiae</name>
    <dbReference type="NCBI Taxonomy" id="153914"/>
    <lineage>
        <taxon>Eukaryota</taxon>
        <taxon>Fungi</taxon>
        <taxon>Dikarya</taxon>
        <taxon>Basidiomycota</taxon>
        <taxon>Agaricomycotina</taxon>
        <taxon>Agaricomycetes</taxon>
        <taxon>Agaricomycetidae</taxon>
        <taxon>Agaricales</taxon>
        <taxon>Marasmiineae</taxon>
        <taxon>Physalacriaceae</taxon>
        <taxon>Armillaria</taxon>
    </lineage>
</organism>
<accession>A0AA39PMW0</accession>
<feature type="region of interest" description="Disordered" evidence="1">
    <location>
        <begin position="90"/>
        <end position="147"/>
    </location>
</feature>
<comment type="caution">
    <text evidence="2">The sequence shown here is derived from an EMBL/GenBank/DDBJ whole genome shotgun (WGS) entry which is preliminary data.</text>
</comment>